<accession>A0AAW2NTX9</accession>
<dbReference type="InterPro" id="IPR019734">
    <property type="entry name" value="TPR_rpt"/>
</dbReference>
<feature type="compositionally biased region" description="Basic and acidic residues" evidence="3">
    <location>
        <begin position="68"/>
        <end position="93"/>
    </location>
</feature>
<feature type="compositionally biased region" description="Acidic residues" evidence="3">
    <location>
        <begin position="1"/>
        <end position="10"/>
    </location>
</feature>
<comment type="caution">
    <text evidence="4">The sequence shown here is derived from an EMBL/GenBank/DDBJ whole genome shotgun (WGS) entry which is preliminary data.</text>
</comment>
<feature type="repeat" description="TPR" evidence="1">
    <location>
        <begin position="143"/>
        <end position="176"/>
    </location>
</feature>
<sequence>MAVIEEESSGENDLKSRPNSAAAQPGYSSDGYETASDTELTDAVPEPENHSRSNDGGTGQHNDVGSVKNDDDGVNREVKEDEQQEKTETIDVEANEKALARANDAKLEGNSFFKTGQYEEALTKYEFAIHIAPDGPSSSEVRSMCHANRAACFFKMGKYEETVKECTKALELNPTYMKALLRRGEAREKLEQYEESIADMTKILELDPSNDQARRTIIRLKPLAEEKREKMKEEMIGKLKEMGNSILGRFGMSVDNFKAVKDPNTGSYSIQFQH</sequence>
<dbReference type="PANTHER" id="PTHR46014:SF1">
    <property type="entry name" value="TETRATRICOPEPTIDE REPEAT PROTEIN 1"/>
    <property type="match status" value="1"/>
</dbReference>
<dbReference type="Pfam" id="PF00515">
    <property type="entry name" value="TPR_1"/>
    <property type="match status" value="1"/>
</dbReference>
<protein>
    <submittedName>
        <fullName evidence="4">Tetratricopeptide repeat protein 1</fullName>
    </submittedName>
</protein>
<dbReference type="InterPro" id="IPR052769">
    <property type="entry name" value="TPR_domain_protein"/>
</dbReference>
<dbReference type="PANTHER" id="PTHR46014">
    <property type="entry name" value="TETRATRICOPEPTIDE REPEAT PROTEIN 1"/>
    <property type="match status" value="1"/>
</dbReference>
<dbReference type="InterPro" id="IPR011990">
    <property type="entry name" value="TPR-like_helical_dom_sf"/>
</dbReference>
<reference evidence="4" key="1">
    <citation type="submission" date="2020-06" db="EMBL/GenBank/DDBJ databases">
        <authorList>
            <person name="Li T."/>
            <person name="Hu X."/>
            <person name="Zhang T."/>
            <person name="Song X."/>
            <person name="Zhang H."/>
            <person name="Dai N."/>
            <person name="Sheng W."/>
            <person name="Hou X."/>
            <person name="Wei L."/>
        </authorList>
    </citation>
    <scope>NUCLEOTIDE SEQUENCE</scope>
    <source>
        <strain evidence="4">G02</strain>
        <tissue evidence="4">Leaf</tissue>
    </source>
</reference>
<gene>
    <name evidence="4" type="ORF">Sradi_4427900</name>
</gene>
<dbReference type="AlphaFoldDB" id="A0AAW2NTX9"/>
<evidence type="ECO:0000256" key="3">
    <source>
        <dbReference type="SAM" id="MobiDB-lite"/>
    </source>
</evidence>
<dbReference type="EMBL" id="JACGWJ010000019">
    <property type="protein sequence ID" value="KAL0345966.1"/>
    <property type="molecule type" value="Genomic_DNA"/>
</dbReference>
<dbReference type="PROSITE" id="PS50005">
    <property type="entry name" value="TPR"/>
    <property type="match status" value="3"/>
</dbReference>
<evidence type="ECO:0000256" key="1">
    <source>
        <dbReference type="PROSITE-ProRule" id="PRU00339"/>
    </source>
</evidence>
<name>A0AAW2NTX9_SESRA</name>
<feature type="repeat" description="TPR" evidence="1">
    <location>
        <begin position="177"/>
        <end position="210"/>
    </location>
</feature>
<feature type="region of interest" description="Disordered" evidence="3">
    <location>
        <begin position="1"/>
        <end position="93"/>
    </location>
</feature>
<evidence type="ECO:0000313" key="4">
    <source>
        <dbReference type="EMBL" id="KAL0345966.1"/>
    </source>
</evidence>
<dbReference type="SMART" id="SM00028">
    <property type="entry name" value="TPR"/>
    <property type="match status" value="3"/>
</dbReference>
<evidence type="ECO:0000256" key="2">
    <source>
        <dbReference type="SAM" id="Coils"/>
    </source>
</evidence>
<feature type="coiled-coil region" evidence="2">
    <location>
        <begin position="176"/>
        <end position="203"/>
    </location>
</feature>
<keyword evidence="2" id="KW-0175">Coiled coil</keyword>
<dbReference type="Gene3D" id="1.25.40.10">
    <property type="entry name" value="Tetratricopeptide repeat domain"/>
    <property type="match status" value="1"/>
</dbReference>
<dbReference type="Pfam" id="PF13181">
    <property type="entry name" value="TPR_8"/>
    <property type="match status" value="1"/>
</dbReference>
<feature type="repeat" description="TPR" evidence="1">
    <location>
        <begin position="102"/>
        <end position="135"/>
    </location>
</feature>
<keyword evidence="1" id="KW-0802">TPR repeat</keyword>
<reference evidence="4" key="2">
    <citation type="journal article" date="2024" name="Plant">
        <title>Genomic evolution and insights into agronomic trait innovations of Sesamum species.</title>
        <authorList>
            <person name="Miao H."/>
            <person name="Wang L."/>
            <person name="Qu L."/>
            <person name="Liu H."/>
            <person name="Sun Y."/>
            <person name="Le M."/>
            <person name="Wang Q."/>
            <person name="Wei S."/>
            <person name="Zheng Y."/>
            <person name="Lin W."/>
            <person name="Duan Y."/>
            <person name="Cao H."/>
            <person name="Xiong S."/>
            <person name="Wang X."/>
            <person name="Wei L."/>
            <person name="Li C."/>
            <person name="Ma Q."/>
            <person name="Ju M."/>
            <person name="Zhao R."/>
            <person name="Li G."/>
            <person name="Mu C."/>
            <person name="Tian Q."/>
            <person name="Mei H."/>
            <person name="Zhang T."/>
            <person name="Gao T."/>
            <person name="Zhang H."/>
        </authorList>
    </citation>
    <scope>NUCLEOTIDE SEQUENCE</scope>
    <source>
        <strain evidence="4">G02</strain>
    </source>
</reference>
<dbReference type="SUPFAM" id="SSF48452">
    <property type="entry name" value="TPR-like"/>
    <property type="match status" value="1"/>
</dbReference>
<organism evidence="4">
    <name type="scientific">Sesamum radiatum</name>
    <name type="common">Black benniseed</name>
    <dbReference type="NCBI Taxonomy" id="300843"/>
    <lineage>
        <taxon>Eukaryota</taxon>
        <taxon>Viridiplantae</taxon>
        <taxon>Streptophyta</taxon>
        <taxon>Embryophyta</taxon>
        <taxon>Tracheophyta</taxon>
        <taxon>Spermatophyta</taxon>
        <taxon>Magnoliopsida</taxon>
        <taxon>eudicotyledons</taxon>
        <taxon>Gunneridae</taxon>
        <taxon>Pentapetalae</taxon>
        <taxon>asterids</taxon>
        <taxon>lamiids</taxon>
        <taxon>Lamiales</taxon>
        <taxon>Pedaliaceae</taxon>
        <taxon>Sesamum</taxon>
    </lineage>
</organism>
<proteinExistence type="predicted"/>